<organism evidence="1 2">
    <name type="scientific">Purpureocillium lilacinum</name>
    <name type="common">Paecilomyces lilacinus</name>
    <dbReference type="NCBI Taxonomy" id="33203"/>
    <lineage>
        <taxon>Eukaryota</taxon>
        <taxon>Fungi</taxon>
        <taxon>Dikarya</taxon>
        <taxon>Ascomycota</taxon>
        <taxon>Pezizomycotina</taxon>
        <taxon>Sordariomycetes</taxon>
        <taxon>Hypocreomycetidae</taxon>
        <taxon>Hypocreales</taxon>
        <taxon>Ophiocordycipitaceae</taxon>
        <taxon>Purpureocillium</taxon>
    </lineage>
</organism>
<dbReference type="Proteomes" id="UP000078240">
    <property type="component" value="Unassembled WGS sequence"/>
</dbReference>
<name>A0A179EVK1_PURLI</name>
<protein>
    <submittedName>
        <fullName evidence="1">Uncharacterized protein</fullName>
    </submittedName>
</protein>
<proteinExistence type="predicted"/>
<dbReference type="AlphaFoldDB" id="A0A179EVK1"/>
<gene>
    <name evidence="1" type="ORF">VFPBJ_11778</name>
</gene>
<dbReference type="EMBL" id="LSBH01000139">
    <property type="protein sequence ID" value="OAQ57246.1"/>
    <property type="molecule type" value="Genomic_DNA"/>
</dbReference>
<comment type="caution">
    <text evidence="1">The sequence shown here is derived from an EMBL/GenBank/DDBJ whole genome shotgun (WGS) entry which is preliminary data.</text>
</comment>
<evidence type="ECO:0000313" key="1">
    <source>
        <dbReference type="EMBL" id="OAQ57246.1"/>
    </source>
</evidence>
<accession>A0A179EVK1</accession>
<evidence type="ECO:0000313" key="2">
    <source>
        <dbReference type="Proteomes" id="UP000078240"/>
    </source>
</evidence>
<sequence length="237" mass="26459">MDSVSTESDLLVVRTQDTVGVQQQHASVPFHLNTTGGVRYPIGTRSMAMCWTDQHGRRVSLSGDSDTESLSSVSSETLAQFYTPRGASLESSDDSVTLCELEETDNLEREGFVMVENNNTSRVGDEKHGTVGGRTCDCCSHDSCAPLRRSNWCARVYELHGQPGYSMSHLECDDKLNDHLGRERSDYDYTFVEDKVRGETEYRILLRLKPGVAPLSEDEMQQLECAFLDGNLYPAAW</sequence>
<reference evidence="1 2" key="1">
    <citation type="submission" date="2016-01" db="EMBL/GenBank/DDBJ databases">
        <title>Biosynthesis of antibiotic leucinostatins and their inhibition on Phytophthora in bio-control Purpureocillium lilacinum.</title>
        <authorList>
            <person name="Wang G."/>
            <person name="Liu Z."/>
            <person name="Lin R."/>
            <person name="Li E."/>
            <person name="Mao Z."/>
            <person name="Ling J."/>
            <person name="Yin W."/>
            <person name="Xie B."/>
        </authorList>
    </citation>
    <scope>NUCLEOTIDE SEQUENCE [LARGE SCALE GENOMIC DNA]</scope>
    <source>
        <strain evidence="1">PLBJ-1</strain>
    </source>
</reference>